<keyword evidence="3" id="KW-0560">Oxidoreductase</keyword>
<accession>A0A3B5KQI3</accession>
<dbReference type="InterPro" id="IPR036291">
    <property type="entry name" value="NAD(P)-bd_dom_sf"/>
</dbReference>
<reference evidence="16" key="2">
    <citation type="submission" date="2025-08" db="UniProtKB">
        <authorList>
            <consortium name="Ensembl"/>
        </authorList>
    </citation>
    <scope>IDENTIFICATION</scope>
</reference>
<evidence type="ECO:0000256" key="8">
    <source>
        <dbReference type="ARBA" id="ARBA00042028"/>
    </source>
</evidence>
<dbReference type="OrthoDB" id="9876299at2759"/>
<dbReference type="Proteomes" id="UP000005226">
    <property type="component" value="Chromosome 13"/>
</dbReference>
<reference evidence="16" key="3">
    <citation type="submission" date="2025-09" db="UniProtKB">
        <authorList>
            <consortium name="Ensembl"/>
        </authorList>
    </citation>
    <scope>IDENTIFICATION</scope>
</reference>
<evidence type="ECO:0000256" key="9">
    <source>
        <dbReference type="ARBA" id="ARBA00047650"/>
    </source>
</evidence>
<evidence type="ECO:0000256" key="13">
    <source>
        <dbReference type="RuleBase" id="RU000363"/>
    </source>
</evidence>
<dbReference type="FunCoup" id="A0A3B5KQI3">
    <property type="interactions" value="58"/>
</dbReference>
<proteinExistence type="inferred from homology"/>
<keyword evidence="15" id="KW-0472">Membrane</keyword>
<evidence type="ECO:0000256" key="14">
    <source>
        <dbReference type="SAM" id="MobiDB-lite"/>
    </source>
</evidence>
<dbReference type="AlphaFoldDB" id="A0A3B5KQI3"/>
<dbReference type="PRINTS" id="PR00081">
    <property type="entry name" value="GDHRDH"/>
</dbReference>
<evidence type="ECO:0000256" key="7">
    <source>
        <dbReference type="ARBA" id="ARBA00041540"/>
    </source>
</evidence>
<dbReference type="GeneTree" id="ENSGT00940000159716"/>
<dbReference type="PANTHER" id="PTHR43313">
    <property type="entry name" value="SHORT-CHAIN DEHYDROGENASE/REDUCTASE FAMILY 9C"/>
    <property type="match status" value="1"/>
</dbReference>
<name>A0A3B5KQI3_TAKRU</name>
<dbReference type="Ensembl" id="ENSTRUT00000019089.3">
    <property type="protein sequence ID" value="ENSTRUP00000019011.3"/>
    <property type="gene ID" value="ENSTRUG00000007668.3"/>
</dbReference>
<dbReference type="GO" id="GO:0033555">
    <property type="term" value="P:multicellular organismal response to stress"/>
    <property type="evidence" value="ECO:0007669"/>
    <property type="project" value="Ensembl"/>
</dbReference>
<keyword evidence="4" id="KW-0443">Lipid metabolism</keyword>
<feature type="transmembrane region" description="Helical" evidence="15">
    <location>
        <begin position="106"/>
        <end position="124"/>
    </location>
</feature>
<evidence type="ECO:0000256" key="4">
    <source>
        <dbReference type="ARBA" id="ARBA00023098"/>
    </source>
</evidence>
<comment type="catalytic activity">
    <reaction evidence="10">
        <text>an 11beta-hydroxysteroid + NAD(+) = an 11-oxosteroid + NADH + H(+)</text>
        <dbReference type="Rhea" id="RHEA:53116"/>
        <dbReference type="ChEBI" id="CHEBI:15378"/>
        <dbReference type="ChEBI" id="CHEBI:35346"/>
        <dbReference type="ChEBI" id="CHEBI:47787"/>
        <dbReference type="ChEBI" id="CHEBI:57540"/>
        <dbReference type="ChEBI" id="CHEBI:57945"/>
    </reaction>
    <physiologicalReaction direction="left-to-right" evidence="10">
        <dbReference type="Rhea" id="RHEA:53117"/>
    </physiologicalReaction>
</comment>
<dbReference type="OMA" id="QSHYFAG"/>
<feature type="compositionally biased region" description="Basic residues" evidence="14">
    <location>
        <begin position="19"/>
        <end position="29"/>
    </location>
</feature>
<organism evidence="16 17">
    <name type="scientific">Takifugu rubripes</name>
    <name type="common">Japanese pufferfish</name>
    <name type="synonym">Fugu rubripes</name>
    <dbReference type="NCBI Taxonomy" id="31033"/>
    <lineage>
        <taxon>Eukaryota</taxon>
        <taxon>Metazoa</taxon>
        <taxon>Chordata</taxon>
        <taxon>Craniata</taxon>
        <taxon>Vertebrata</taxon>
        <taxon>Euteleostomi</taxon>
        <taxon>Actinopterygii</taxon>
        <taxon>Neopterygii</taxon>
        <taxon>Teleostei</taxon>
        <taxon>Neoteleostei</taxon>
        <taxon>Acanthomorphata</taxon>
        <taxon>Eupercaria</taxon>
        <taxon>Tetraodontiformes</taxon>
        <taxon>Tetradontoidea</taxon>
        <taxon>Tetraodontidae</taxon>
        <taxon>Takifugu</taxon>
    </lineage>
</organism>
<comment type="catalytic activity">
    <reaction evidence="9">
        <text>11beta-hydroxyandrost-4-ene-3,17-dione + NAD(+) = androst-4-ene-3,11,17-trione + NADH + H(+)</text>
        <dbReference type="Rhea" id="RHEA:69408"/>
        <dbReference type="ChEBI" id="CHEBI:2495"/>
        <dbReference type="ChEBI" id="CHEBI:15378"/>
        <dbReference type="ChEBI" id="CHEBI:27967"/>
        <dbReference type="ChEBI" id="CHEBI:57540"/>
        <dbReference type="ChEBI" id="CHEBI:57945"/>
    </reaction>
    <physiologicalReaction direction="left-to-right" evidence="9">
        <dbReference type="Rhea" id="RHEA:69409"/>
    </physiologicalReaction>
</comment>
<keyword evidence="15" id="KW-1133">Transmembrane helix</keyword>
<dbReference type="InterPro" id="IPR020904">
    <property type="entry name" value="Sc_DH/Rdtase_CS"/>
</dbReference>
<evidence type="ECO:0000256" key="6">
    <source>
        <dbReference type="ARBA" id="ARBA00040320"/>
    </source>
</evidence>
<dbReference type="RefSeq" id="XP_003978403.2">
    <property type="nucleotide sequence ID" value="XM_003978354.3"/>
</dbReference>
<dbReference type="InterPro" id="IPR002347">
    <property type="entry name" value="SDR_fam"/>
</dbReference>
<dbReference type="CTD" id="3291"/>
<evidence type="ECO:0000256" key="5">
    <source>
        <dbReference type="ARBA" id="ARBA00023221"/>
    </source>
</evidence>
<comment type="similarity">
    <text evidence="2 13">Belongs to the short-chain dehydrogenases/reductases (SDR) family.</text>
</comment>
<sequence>MTERQQRETDHLFGTHSKSNSRAHTHSHTHTHTHSHTLCTLCTFVSVLMMDTYSLPFWIYLFVLAFFLGGAMKKIQTFHMSSIPSLVAWLGATVLLDRLWTLCLPTTLLLMGLLGLSFCLCTFLRTSMTPSLLPAHGKAVFITGCDSGFGKATAQHLDALGFEVFATVLDLSGVGALDLQRTCSPRLTLLQVDITQPQQVQQALLDTKAKLGMNGLWALVNNAGVCVNFGDAELSLMSNYRGCMEVNFFGTLSITKSFLPLLRHSRGRIVTISSPAGDQPFPCLAAYGASKAALNLFINTLRHELRPWGVYVSTILPSSYKTGQSSNQSYWEQQHQQLLQSLPMTLLEDYGEDYVTETKELFQNFASQANPDLSPVVHAIVQALLSPQPQSHYFAGPGVGLMYFLYSYCPFSLNNRFLQKIFMKKKLMPRALREHSGSDLDLSLNNNNEEKLK</sequence>
<dbReference type="InParanoid" id="A0A3B5KQI3"/>
<dbReference type="PROSITE" id="PS00061">
    <property type="entry name" value="ADH_SHORT"/>
    <property type="match status" value="1"/>
</dbReference>
<feature type="transmembrane region" description="Helical" evidence="15">
    <location>
        <begin position="53"/>
        <end position="71"/>
    </location>
</feature>
<dbReference type="Gene3D" id="3.40.50.720">
    <property type="entry name" value="NAD(P)-binding Rossmann-like Domain"/>
    <property type="match status" value="1"/>
</dbReference>
<evidence type="ECO:0000256" key="1">
    <source>
        <dbReference type="ARBA" id="ARBA00004854"/>
    </source>
</evidence>
<gene>
    <name evidence="16" type="primary">hsd11b2</name>
</gene>
<dbReference type="KEGG" id="tru:101064958"/>
<reference evidence="16 17" key="1">
    <citation type="journal article" date="2011" name="Genome Biol. Evol.">
        <title>Integration of the genetic map and genome assembly of fugu facilitates insights into distinct features of genome evolution in teleosts and mammals.</title>
        <authorList>
            <person name="Kai W."/>
            <person name="Kikuchi K."/>
            <person name="Tohari S."/>
            <person name="Chew A.K."/>
            <person name="Tay A."/>
            <person name="Fujiwara A."/>
            <person name="Hosoya S."/>
            <person name="Suetake H."/>
            <person name="Naruse K."/>
            <person name="Brenner S."/>
            <person name="Suzuki Y."/>
            <person name="Venkatesh B."/>
        </authorList>
    </citation>
    <scope>NUCLEOTIDE SEQUENCE [LARGE SCALE GENOMIC DNA]</scope>
</reference>
<keyword evidence="15" id="KW-0812">Transmembrane</keyword>
<keyword evidence="17" id="KW-1185">Reference proteome</keyword>
<evidence type="ECO:0000256" key="10">
    <source>
        <dbReference type="ARBA" id="ARBA00047817"/>
    </source>
</evidence>
<evidence type="ECO:0000313" key="16">
    <source>
        <dbReference type="Ensembl" id="ENSTRUP00000019011.3"/>
    </source>
</evidence>
<dbReference type="CDD" id="cd09805">
    <property type="entry name" value="type2_17beta_HSD-like_SDR_c"/>
    <property type="match status" value="1"/>
</dbReference>
<evidence type="ECO:0000256" key="15">
    <source>
        <dbReference type="SAM" id="Phobius"/>
    </source>
</evidence>
<keyword evidence="5" id="KW-0753">Steroid metabolism</keyword>
<dbReference type="GO" id="GO:0034650">
    <property type="term" value="P:cortisol metabolic process"/>
    <property type="evidence" value="ECO:0007669"/>
    <property type="project" value="Ensembl"/>
</dbReference>
<dbReference type="PRINTS" id="PR00080">
    <property type="entry name" value="SDRFAMILY"/>
</dbReference>
<dbReference type="GeneID" id="101064958"/>
<feature type="region of interest" description="Disordered" evidence="14">
    <location>
        <begin position="1"/>
        <end position="29"/>
    </location>
</feature>
<evidence type="ECO:0000313" key="17">
    <source>
        <dbReference type="Proteomes" id="UP000005226"/>
    </source>
</evidence>
<evidence type="ECO:0000256" key="2">
    <source>
        <dbReference type="ARBA" id="ARBA00006484"/>
    </source>
</evidence>
<comment type="catalytic activity">
    <reaction evidence="12">
        <text>corticosterone + NAD(+) = 11-dehydrocorticosterone + NADH + H(+)</text>
        <dbReference type="Rhea" id="RHEA:42204"/>
        <dbReference type="ChEBI" id="CHEBI:15378"/>
        <dbReference type="ChEBI" id="CHEBI:16827"/>
        <dbReference type="ChEBI" id="CHEBI:57540"/>
        <dbReference type="ChEBI" id="CHEBI:57945"/>
        <dbReference type="ChEBI" id="CHEBI:78600"/>
    </reaction>
    <physiologicalReaction direction="left-to-right" evidence="12">
        <dbReference type="Rhea" id="RHEA:42205"/>
    </physiologicalReaction>
</comment>
<dbReference type="GO" id="GO:0070523">
    <property type="term" value="F:11-beta-hydroxysteroid dehydrogenase (NAD+) activity"/>
    <property type="evidence" value="ECO:0007669"/>
    <property type="project" value="Ensembl"/>
</dbReference>
<feature type="compositionally biased region" description="Basic and acidic residues" evidence="14">
    <location>
        <begin position="1"/>
        <end position="13"/>
    </location>
</feature>
<dbReference type="STRING" id="31033.ENSTRUP00000019011"/>
<comment type="catalytic activity">
    <reaction evidence="11">
        <text>11beta,17beta-dihydroxyandrost-4-ene-3-one + NAD(+) = 17beta-hydroxyandrost-4-ene-3,11-dione + NADH + H(+)</text>
        <dbReference type="Rhea" id="RHEA:69368"/>
        <dbReference type="ChEBI" id="CHEBI:15378"/>
        <dbReference type="ChEBI" id="CHEBI:34133"/>
        <dbReference type="ChEBI" id="CHEBI:57540"/>
        <dbReference type="ChEBI" id="CHEBI:57945"/>
        <dbReference type="ChEBI" id="CHEBI:81481"/>
    </reaction>
    <physiologicalReaction direction="left-to-right" evidence="11">
        <dbReference type="Rhea" id="RHEA:69369"/>
    </physiologicalReaction>
</comment>
<dbReference type="Pfam" id="PF00106">
    <property type="entry name" value="adh_short"/>
    <property type="match status" value="1"/>
</dbReference>
<evidence type="ECO:0000256" key="11">
    <source>
        <dbReference type="ARBA" id="ARBA00048218"/>
    </source>
</evidence>
<evidence type="ECO:0000256" key="3">
    <source>
        <dbReference type="ARBA" id="ARBA00023002"/>
    </source>
</evidence>
<dbReference type="PANTHER" id="PTHR43313:SF2">
    <property type="entry name" value="11-BETA-HYDROXYSTEROID DEHYDROGENASE TYPE 2"/>
    <property type="match status" value="1"/>
</dbReference>
<evidence type="ECO:0000256" key="12">
    <source>
        <dbReference type="ARBA" id="ARBA00048774"/>
    </source>
</evidence>
<protein>
    <recommendedName>
        <fullName evidence="6">11-beta-hydroxysteroid dehydrogenase type 2</fullName>
    </recommendedName>
    <alternativeName>
        <fullName evidence="7">Corticosteroid 11-beta-dehydrogenase isozyme 2</fullName>
    </alternativeName>
    <alternativeName>
        <fullName evidence="8">NAD-dependent 11-beta-hydroxysteroid dehydrogenase</fullName>
    </alternativeName>
</protein>
<comment type="pathway">
    <text evidence="1">Steroid metabolism.</text>
</comment>
<dbReference type="SUPFAM" id="SSF51735">
    <property type="entry name" value="NAD(P)-binding Rossmann-fold domains"/>
    <property type="match status" value="1"/>
</dbReference>